<dbReference type="GO" id="GO:0005085">
    <property type="term" value="F:guanyl-nucleotide exchange factor activity"/>
    <property type="evidence" value="ECO:0007669"/>
    <property type="project" value="TreeGrafter"/>
</dbReference>
<sequence>MDYEYDENLAVNDFFVMLKNKHQILLDTAPMENFVILIPRRGSLPDVKTLETDFILSHVLIPNDELPGSHFTTLMGEKVSCNGDGKRISVETTSGQVEALILFEEVIYTKDSSKYRVWCINTPIWRHPGDLGRRKSTPSTDLYTILTAHDAGQLLANEISSQTIFKRIQAICREYITVNSTQDFTMDQLRDSIQALFNKCLKIAMLNNGVLKKKCRADAFFLRNVKLALETYIMSLLHEFVFDRVTLCYLPEGEIFNRHLRNALDLTPEDFRIDARFQVHLPQVRGELCRIEGCTTVLEKMNCLKNALNVLPRNGTESSAVSSDEIIPVLAFAIVKSSLTHWITTLNYLKRLKFTSLCDNGVEDYLLTTLEAAMAFLEGGLCAKGTKDPTQQDTRILDRFASREDFIEYFHGKVRGNCESEVIRLMDVAHMEIESLNRKLCHPLCDCPECRDVMGQSVPDVNCATDDGRTALHVAAAAGPAKMVTLLIALGARVNVRDRDGVTPLHVAAKAGQQSTLLLLLHAGAKIDVKTNIEAETPLHLAAANGQDRCVKAILYFCDHMHVPQSLMEFGARRDVRNKLGIAAVDASHNTHIRTLIEGAVSVFAAPQQHVATAGRRVAAGAANGTPEVKVEKIIDAIVQGDTNLALFYLNIDPLCLTNGGHKVTCTCSEVLCQCPTQPVRISPPSQQRVPLVNVATEDGMTPLHAAIRYNNVLMTHTLLAFGANPRAKTRAMWHTPLHFVATAQELDAVVVFLDHTTKDIIDDEDIKGNTALHLALMASNLNLVELLLKYNPDVTRRNCDGQRPIDLARSKMLFSIVQQLENLSENADF</sequence>
<dbReference type="Gene3D" id="1.20.1050.80">
    <property type="entry name" value="VPS9 domain"/>
    <property type="match status" value="1"/>
</dbReference>
<dbReference type="InterPro" id="IPR036770">
    <property type="entry name" value="Ankyrin_rpt-contain_sf"/>
</dbReference>
<dbReference type="PROSITE" id="PS50088">
    <property type="entry name" value="ANK_REPEAT"/>
    <property type="match status" value="5"/>
</dbReference>
<dbReference type="Pfam" id="PF00023">
    <property type="entry name" value="Ank"/>
    <property type="match status" value="1"/>
</dbReference>
<dbReference type="SUPFAM" id="SSF48403">
    <property type="entry name" value="Ankyrin repeat"/>
    <property type="match status" value="2"/>
</dbReference>
<dbReference type="AlphaFoldDB" id="A0A1B0C8T6"/>
<protein>
    <recommendedName>
        <fullName evidence="2">VPS9 domain-containing protein</fullName>
    </recommendedName>
</protein>
<organism evidence="3 4">
    <name type="scientific">Lutzomyia longipalpis</name>
    <name type="common">Sand fly</name>
    <dbReference type="NCBI Taxonomy" id="7200"/>
    <lineage>
        <taxon>Eukaryota</taxon>
        <taxon>Metazoa</taxon>
        <taxon>Ecdysozoa</taxon>
        <taxon>Arthropoda</taxon>
        <taxon>Hexapoda</taxon>
        <taxon>Insecta</taxon>
        <taxon>Pterygota</taxon>
        <taxon>Neoptera</taxon>
        <taxon>Endopterygota</taxon>
        <taxon>Diptera</taxon>
        <taxon>Nematocera</taxon>
        <taxon>Psychodoidea</taxon>
        <taxon>Psychodidae</taxon>
        <taxon>Lutzomyia</taxon>
        <taxon>Lutzomyia</taxon>
    </lineage>
</organism>
<dbReference type="Proteomes" id="UP000092461">
    <property type="component" value="Unassembled WGS sequence"/>
</dbReference>
<dbReference type="GO" id="GO:0005770">
    <property type="term" value="C:late endosome"/>
    <property type="evidence" value="ECO:0007669"/>
    <property type="project" value="TreeGrafter"/>
</dbReference>
<dbReference type="GO" id="GO:0097422">
    <property type="term" value="C:tubular endosome"/>
    <property type="evidence" value="ECO:0007669"/>
    <property type="project" value="TreeGrafter"/>
</dbReference>
<dbReference type="VEuPathDB" id="VectorBase:LLOJ000358"/>
<dbReference type="InterPro" id="IPR003123">
    <property type="entry name" value="VPS9"/>
</dbReference>
<feature type="repeat" description="ANK" evidence="1">
    <location>
        <begin position="534"/>
        <end position="579"/>
    </location>
</feature>
<evidence type="ECO:0000256" key="1">
    <source>
        <dbReference type="PROSITE-ProRule" id="PRU00023"/>
    </source>
</evidence>
<name>A0A1B0C8T6_LUTLO</name>
<evidence type="ECO:0000259" key="2">
    <source>
        <dbReference type="PROSITE" id="PS51205"/>
    </source>
</evidence>
<dbReference type="EnsemblMetazoa" id="LLOJ000358-RA">
    <property type="protein sequence ID" value="LLOJ000358-PA"/>
    <property type="gene ID" value="LLOJ000358"/>
</dbReference>
<dbReference type="SMART" id="SM00248">
    <property type="entry name" value="ANK"/>
    <property type="match status" value="6"/>
</dbReference>
<dbReference type="Gene3D" id="1.25.40.20">
    <property type="entry name" value="Ankyrin repeat-containing domain"/>
    <property type="match status" value="3"/>
</dbReference>
<dbReference type="GO" id="GO:0005886">
    <property type="term" value="C:plasma membrane"/>
    <property type="evidence" value="ECO:0007669"/>
    <property type="project" value="TreeGrafter"/>
</dbReference>
<dbReference type="SUPFAM" id="SSF109993">
    <property type="entry name" value="VPS9 domain"/>
    <property type="match status" value="1"/>
</dbReference>
<keyword evidence="1" id="KW-0040">ANK repeat</keyword>
<dbReference type="EMBL" id="AJWK01001388">
    <property type="status" value="NOT_ANNOTATED_CDS"/>
    <property type="molecule type" value="Genomic_DNA"/>
</dbReference>
<dbReference type="PANTHER" id="PTHR24170:SF2">
    <property type="entry name" value="ANKYRIN REPEAT DOMAIN-CONTAINING PROTEIN 27"/>
    <property type="match status" value="1"/>
</dbReference>
<feature type="repeat" description="ANK" evidence="1">
    <location>
        <begin position="699"/>
        <end position="731"/>
    </location>
</feature>
<feature type="repeat" description="ANK" evidence="1">
    <location>
        <begin position="768"/>
        <end position="800"/>
    </location>
</feature>
<dbReference type="Pfam" id="PF12796">
    <property type="entry name" value="Ank_2"/>
    <property type="match status" value="2"/>
</dbReference>
<dbReference type="GO" id="GO:0030133">
    <property type="term" value="C:transport vesicle"/>
    <property type="evidence" value="ECO:0007669"/>
    <property type="project" value="TreeGrafter"/>
</dbReference>
<dbReference type="InterPro" id="IPR037191">
    <property type="entry name" value="VPS9_dom_sf"/>
</dbReference>
<feature type="repeat" description="ANK" evidence="1">
    <location>
        <begin position="500"/>
        <end position="532"/>
    </location>
</feature>
<dbReference type="SMART" id="SM00167">
    <property type="entry name" value="VPS9"/>
    <property type="match status" value="1"/>
</dbReference>
<feature type="repeat" description="ANK" evidence="1">
    <location>
        <begin position="467"/>
        <end position="499"/>
    </location>
</feature>
<dbReference type="PROSITE" id="PS50297">
    <property type="entry name" value="ANK_REP_REGION"/>
    <property type="match status" value="4"/>
</dbReference>
<dbReference type="GO" id="GO:0043005">
    <property type="term" value="C:neuron projection"/>
    <property type="evidence" value="ECO:0007669"/>
    <property type="project" value="TreeGrafter"/>
</dbReference>
<dbReference type="GO" id="GO:0045022">
    <property type="term" value="P:early endosome to late endosome transport"/>
    <property type="evidence" value="ECO:0007669"/>
    <property type="project" value="TreeGrafter"/>
</dbReference>
<dbReference type="InterPro" id="IPR002110">
    <property type="entry name" value="Ankyrin_rpt"/>
</dbReference>
<dbReference type="GO" id="GO:0000149">
    <property type="term" value="F:SNARE binding"/>
    <property type="evidence" value="ECO:0007669"/>
    <property type="project" value="TreeGrafter"/>
</dbReference>
<dbReference type="InterPro" id="IPR051248">
    <property type="entry name" value="UPF0507/Ank_repeat_27"/>
</dbReference>
<dbReference type="VEuPathDB" id="VectorBase:LLONM1_007073"/>
<dbReference type="PANTHER" id="PTHR24170">
    <property type="entry name" value="ANKYRIN REPEAT DOMAIN-CONTAINING PROTEIN 27"/>
    <property type="match status" value="1"/>
</dbReference>
<dbReference type="PROSITE" id="PS51205">
    <property type="entry name" value="VPS9"/>
    <property type="match status" value="1"/>
</dbReference>
<feature type="domain" description="VPS9" evidence="2">
    <location>
        <begin position="250"/>
        <end position="386"/>
    </location>
</feature>
<dbReference type="GO" id="GO:0048812">
    <property type="term" value="P:neuron projection morphogenesis"/>
    <property type="evidence" value="ECO:0007669"/>
    <property type="project" value="TreeGrafter"/>
</dbReference>
<evidence type="ECO:0000313" key="3">
    <source>
        <dbReference type="EnsemblMetazoa" id="LLOJ000358-PA"/>
    </source>
</evidence>
<accession>A0A1B0C8T6</accession>
<dbReference type="Pfam" id="PF02204">
    <property type="entry name" value="VPS9"/>
    <property type="match status" value="1"/>
</dbReference>
<keyword evidence="4" id="KW-1185">Reference proteome</keyword>
<proteinExistence type="predicted"/>
<reference evidence="3" key="1">
    <citation type="submission" date="2020-05" db="UniProtKB">
        <authorList>
            <consortium name="EnsemblMetazoa"/>
        </authorList>
    </citation>
    <scope>IDENTIFICATION</scope>
    <source>
        <strain evidence="3">Jacobina</strain>
    </source>
</reference>
<dbReference type="GO" id="GO:0005769">
    <property type="term" value="C:early endosome"/>
    <property type="evidence" value="ECO:0007669"/>
    <property type="project" value="TreeGrafter"/>
</dbReference>
<evidence type="ECO:0000313" key="4">
    <source>
        <dbReference type="Proteomes" id="UP000092461"/>
    </source>
</evidence>